<name>A0ABV9KZD1_9BACT</name>
<dbReference type="PROSITE" id="PS00105">
    <property type="entry name" value="AA_TRANSFER_CLASS_1"/>
    <property type="match status" value="1"/>
</dbReference>
<dbReference type="Pfam" id="PF00155">
    <property type="entry name" value="Aminotran_1_2"/>
    <property type="match status" value="1"/>
</dbReference>
<dbReference type="EC" id="2.6.1.-" evidence="3"/>
<dbReference type="CDD" id="cd00609">
    <property type="entry name" value="AAT_like"/>
    <property type="match status" value="1"/>
</dbReference>
<comment type="similarity">
    <text evidence="3">Belongs to the class-I pyridoxal-phosphate-dependent aminotransferase family.</text>
</comment>
<dbReference type="InterPro" id="IPR005835">
    <property type="entry name" value="NTP_transferase_dom"/>
</dbReference>
<dbReference type="Pfam" id="PF00483">
    <property type="entry name" value="NTP_transferase"/>
    <property type="match status" value="1"/>
</dbReference>
<dbReference type="InterPro" id="IPR029044">
    <property type="entry name" value="Nucleotide-diphossugar_trans"/>
</dbReference>
<dbReference type="SUPFAM" id="SSF53383">
    <property type="entry name" value="PLP-dependent transferases"/>
    <property type="match status" value="1"/>
</dbReference>
<dbReference type="RefSeq" id="WP_379998058.1">
    <property type="nucleotide sequence ID" value="NZ_JBHSGN010000090.1"/>
</dbReference>
<reference evidence="7" key="1">
    <citation type="journal article" date="2019" name="Int. J. Syst. Evol. Microbiol.">
        <title>The Global Catalogue of Microorganisms (GCM) 10K type strain sequencing project: providing services to taxonomists for standard genome sequencing and annotation.</title>
        <authorList>
            <consortium name="The Broad Institute Genomics Platform"/>
            <consortium name="The Broad Institute Genome Sequencing Center for Infectious Disease"/>
            <person name="Wu L."/>
            <person name="Ma J."/>
        </authorList>
    </citation>
    <scope>NUCLEOTIDE SEQUENCE [LARGE SCALE GENOMIC DNA]</scope>
    <source>
        <strain evidence="7">CCUG 66188</strain>
    </source>
</reference>
<dbReference type="Gene3D" id="3.90.1150.10">
    <property type="entry name" value="Aspartate Aminotransferase, domain 1"/>
    <property type="match status" value="1"/>
</dbReference>
<keyword evidence="2" id="KW-0663">Pyridoxal phosphate</keyword>
<dbReference type="Gene3D" id="3.90.550.10">
    <property type="entry name" value="Spore Coat Polysaccharide Biosynthesis Protein SpsA, Chain A"/>
    <property type="match status" value="1"/>
</dbReference>
<protein>
    <recommendedName>
        <fullName evidence="3">Aminotransferase</fullName>
        <ecNumber evidence="3">2.6.1.-</ecNumber>
    </recommendedName>
</protein>
<evidence type="ECO:0000256" key="3">
    <source>
        <dbReference type="RuleBase" id="RU000481"/>
    </source>
</evidence>
<dbReference type="GO" id="GO:0008483">
    <property type="term" value="F:transaminase activity"/>
    <property type="evidence" value="ECO:0007669"/>
    <property type="project" value="UniProtKB-KW"/>
</dbReference>
<keyword evidence="7" id="KW-1185">Reference proteome</keyword>
<keyword evidence="3 6" id="KW-0032">Aminotransferase</keyword>
<dbReference type="EMBL" id="JBHSGN010000090">
    <property type="protein sequence ID" value="MFC4675128.1"/>
    <property type="molecule type" value="Genomic_DNA"/>
</dbReference>
<dbReference type="PANTHER" id="PTHR42885">
    <property type="entry name" value="HISTIDINOL-PHOSPHATE AMINOTRANSFERASE-RELATED"/>
    <property type="match status" value="1"/>
</dbReference>
<proteinExistence type="inferred from homology"/>
<evidence type="ECO:0000313" key="6">
    <source>
        <dbReference type="EMBL" id="MFC4675128.1"/>
    </source>
</evidence>
<dbReference type="InterPro" id="IPR015422">
    <property type="entry name" value="PyrdxlP-dep_Trfase_small"/>
</dbReference>
<organism evidence="6 7">
    <name type="scientific">Dysgonomonas termitidis</name>
    <dbReference type="NCBI Taxonomy" id="1516126"/>
    <lineage>
        <taxon>Bacteria</taxon>
        <taxon>Pseudomonadati</taxon>
        <taxon>Bacteroidota</taxon>
        <taxon>Bacteroidia</taxon>
        <taxon>Bacteroidales</taxon>
        <taxon>Dysgonomonadaceae</taxon>
        <taxon>Dysgonomonas</taxon>
    </lineage>
</organism>
<comment type="cofactor">
    <cofactor evidence="1 3">
        <name>pyridoxal 5'-phosphate</name>
        <dbReference type="ChEBI" id="CHEBI:597326"/>
    </cofactor>
</comment>
<gene>
    <name evidence="6" type="ORF">ACFO6W_15615</name>
</gene>
<accession>A0ABV9KZD1</accession>
<dbReference type="InterPro" id="IPR015424">
    <property type="entry name" value="PyrdxlP-dep_Trfase"/>
</dbReference>
<dbReference type="Proteomes" id="UP001596023">
    <property type="component" value="Unassembled WGS sequence"/>
</dbReference>
<feature type="domain" description="Nucleotidyl transferase" evidence="5">
    <location>
        <begin position="3"/>
        <end position="114"/>
    </location>
</feature>
<dbReference type="InterPro" id="IPR004839">
    <property type="entry name" value="Aminotransferase_I/II_large"/>
</dbReference>
<evidence type="ECO:0000313" key="7">
    <source>
        <dbReference type="Proteomes" id="UP001596023"/>
    </source>
</evidence>
<dbReference type="InterPro" id="IPR015421">
    <property type="entry name" value="PyrdxlP-dep_Trfase_major"/>
</dbReference>
<keyword evidence="3" id="KW-0808">Transferase</keyword>
<evidence type="ECO:0000259" key="4">
    <source>
        <dbReference type="Pfam" id="PF00155"/>
    </source>
</evidence>
<evidence type="ECO:0000259" key="5">
    <source>
        <dbReference type="Pfam" id="PF00483"/>
    </source>
</evidence>
<comment type="caution">
    <text evidence="6">The sequence shown here is derived from an EMBL/GenBank/DDBJ whole genome shotgun (WGS) entry which is preliminary data.</text>
</comment>
<dbReference type="Gene3D" id="3.40.640.10">
    <property type="entry name" value="Type I PLP-dependent aspartate aminotransferase-like (Major domain)"/>
    <property type="match status" value="1"/>
</dbReference>
<feature type="domain" description="Aminotransferase class I/classII large" evidence="4">
    <location>
        <begin position="265"/>
        <end position="597"/>
    </location>
</feature>
<sequence length="607" mass="70618">MQAIILAAGMGTRLKELTRNNTKCMIDISGKKLIDYTIDCLLKHNIRKIIIVTGYCDDNLENHLTIQYPTIPISFVNNPLYSQTNNIYSLFLAKEYLNEDDTILLESDLIFEEKIISRLLSDPYPNLSVVAPYQYWMSGTMVELDKERRITSFILKSAFEQTNTSQYYKTVNIHKFSKKFSRNRYIPFLEAYTKAFGNSQYYEEVLGILTQIEKTELKGLPLENEKWYEIDDVQDYQVAQTLFSAEKNILNNYKEHYGGYWRFPDMIDFCYLVNPFFPTKQILEEIKQFSITLLTSYPSGSQVNNRLAANFFNISPDCIVLANGASELIKALMNILRGKTGIIYPTFEEYPNCLEEQAKVCYTVNSDNFSYGSKDIKEYFEDKDISSLLLINPDNPSGNMIEKKQVLDLLLWAGERNIFMLLDESFIDFSGNGQEDTLLDNKIIQDNPHLAIIKSVSKSYGVPGIRLGILATSNKDIIDQVNKQLPIWNINSYGEFFMQIIDRYRNDYKQACIRFMEEREYIYSELCKITYLRVIPSKANYFLCEVTSQYSSKELTRKLLLEYNIFIKDCSDKKGIKNKEYVRVAIKDRFNNNKLLTALKMLRNENK</sequence>
<dbReference type="SUPFAM" id="SSF53448">
    <property type="entry name" value="Nucleotide-diphospho-sugar transferases"/>
    <property type="match status" value="1"/>
</dbReference>
<evidence type="ECO:0000256" key="1">
    <source>
        <dbReference type="ARBA" id="ARBA00001933"/>
    </source>
</evidence>
<dbReference type="PANTHER" id="PTHR42885:SF1">
    <property type="entry name" value="THREONINE-PHOSPHATE DECARBOXYLASE"/>
    <property type="match status" value="1"/>
</dbReference>
<dbReference type="InterPro" id="IPR004838">
    <property type="entry name" value="NHTrfase_class1_PyrdxlP-BS"/>
</dbReference>
<dbReference type="CDD" id="cd02523">
    <property type="entry name" value="PC_cytidylyltransferase"/>
    <property type="match status" value="1"/>
</dbReference>
<evidence type="ECO:0000256" key="2">
    <source>
        <dbReference type="ARBA" id="ARBA00022898"/>
    </source>
</evidence>